<reference evidence="1" key="2">
    <citation type="submission" date="2012-06" db="EMBL/GenBank/DDBJ databases">
        <title>Annotation of the Genome Sequence of Fusarium oxysporum Fo47.</title>
        <authorList>
            <consortium name="The Broad Institute Genomics Platform"/>
            <person name="Ma L.-J."/>
            <person name="Corby-Kistler H."/>
            <person name="Broz K."/>
            <person name="Gale L.R."/>
            <person name="Jonkers W."/>
            <person name="O'Donnell K."/>
            <person name="Ploetz R."/>
            <person name="Steinberg C."/>
            <person name="Schwartz D.C."/>
            <person name="VanEtten H."/>
            <person name="Zhou S."/>
            <person name="Young S.K."/>
            <person name="Zeng Q."/>
            <person name="Gargeya S."/>
            <person name="Fitzgerald M."/>
            <person name="Abouelleil A."/>
            <person name="Alvarado L."/>
            <person name="Chapman S.B."/>
            <person name="Gainer-Dewar J."/>
            <person name="Goldberg J."/>
            <person name="Griggs A."/>
            <person name="Gujja S."/>
            <person name="Hansen M."/>
            <person name="Howarth C."/>
            <person name="Imamovic A."/>
            <person name="Ireland A."/>
            <person name="Larimer J."/>
            <person name="McCowan C."/>
            <person name="Murphy C."/>
            <person name="Pearson M."/>
            <person name="Poon T.W."/>
            <person name="Priest M."/>
            <person name="Roberts A."/>
            <person name="Saif S."/>
            <person name="Shea T."/>
            <person name="Sykes S."/>
            <person name="Wortman J."/>
            <person name="Nusbaum C."/>
            <person name="Birren B."/>
        </authorList>
    </citation>
    <scope>NUCLEOTIDE SEQUENCE</scope>
    <source>
        <strain evidence="1">Fo47</strain>
    </source>
</reference>
<dbReference type="Proteomes" id="UP000030766">
    <property type="component" value="Unassembled WGS sequence"/>
</dbReference>
<dbReference type="AlphaFoldDB" id="W9K6P2"/>
<evidence type="ECO:0000313" key="1">
    <source>
        <dbReference type="EMBL" id="EWZ37620.1"/>
    </source>
</evidence>
<organism evidence="1">
    <name type="scientific">Fusarium oxysporum Fo47</name>
    <dbReference type="NCBI Taxonomy" id="660027"/>
    <lineage>
        <taxon>Eukaryota</taxon>
        <taxon>Fungi</taxon>
        <taxon>Dikarya</taxon>
        <taxon>Ascomycota</taxon>
        <taxon>Pezizomycotina</taxon>
        <taxon>Sordariomycetes</taxon>
        <taxon>Hypocreomycetidae</taxon>
        <taxon>Hypocreales</taxon>
        <taxon>Nectriaceae</taxon>
        <taxon>Fusarium</taxon>
        <taxon>Fusarium oxysporum species complex</taxon>
    </lineage>
</organism>
<reference evidence="1" key="1">
    <citation type="submission" date="2011-06" db="EMBL/GenBank/DDBJ databases">
        <title>The Genome Sequence of Fusarium oxysporum Fo47.</title>
        <authorList>
            <consortium name="The Broad Institute Genome Sequencing Platform"/>
            <person name="Ma L.-J."/>
            <person name="Gale L.R."/>
            <person name="Schwartz D.C."/>
            <person name="Zhou S."/>
            <person name="Corby-Kistler H."/>
            <person name="Young S.K."/>
            <person name="Zeng Q."/>
            <person name="Gargeya S."/>
            <person name="Fitzgerald M."/>
            <person name="Haas B."/>
            <person name="Abouelleil A."/>
            <person name="Alvarado L."/>
            <person name="Arachchi H.M."/>
            <person name="Berlin A."/>
            <person name="Brown A."/>
            <person name="Chapman S.B."/>
            <person name="Chen Z."/>
            <person name="Dunbar C."/>
            <person name="Freedman E."/>
            <person name="Gearin G."/>
            <person name="Gellesch M."/>
            <person name="Goldberg J."/>
            <person name="Griggs A."/>
            <person name="Gujja S."/>
            <person name="Heiman D."/>
            <person name="Howarth C."/>
            <person name="Larson L."/>
            <person name="Lui A."/>
            <person name="MacDonald P.J.P."/>
            <person name="Mehta T."/>
            <person name="Montmayeur A."/>
            <person name="Murphy C."/>
            <person name="Neiman D."/>
            <person name="Pearson M."/>
            <person name="Priest M."/>
            <person name="Roberts A."/>
            <person name="Saif S."/>
            <person name="Shea T."/>
            <person name="Shenoy N."/>
            <person name="Sisk P."/>
            <person name="Stolte C."/>
            <person name="Sykes S."/>
            <person name="Wortman J."/>
            <person name="Nusbaum C."/>
            <person name="Birren B."/>
        </authorList>
    </citation>
    <scope>NUCLEOTIDE SEQUENCE [LARGE SCALE GENOMIC DNA]</scope>
    <source>
        <strain evidence="1">Fo47</strain>
    </source>
</reference>
<accession>W9K6P2</accession>
<gene>
    <name evidence="1" type="ORF">FOZG_09595</name>
</gene>
<dbReference type="EMBL" id="JH717901">
    <property type="protein sequence ID" value="EWZ37620.1"/>
    <property type="molecule type" value="Genomic_DNA"/>
</dbReference>
<sequence>MDPCFMDRNWRGASLLIIWSIKRNTNSNCIDTTRELCSVPARYTQWYLVYHRMTGRSENPSPDDCDVVSCSVSCGGQIMPRLSLTGTLSRCSKLREHTRSLSSLGGVALDMMQTEGVTTNLAATNFNCATR</sequence>
<name>W9K6P2_FUSOX</name>
<dbReference type="HOGENOM" id="CLU_1927662_0_0_1"/>
<proteinExistence type="predicted"/>
<dbReference type="VEuPathDB" id="FungiDB:FOZG_09595"/>
<protein>
    <submittedName>
        <fullName evidence="1">Uncharacterized protein</fullName>
    </submittedName>
</protein>